<dbReference type="GO" id="GO:0004674">
    <property type="term" value="F:protein serine/threonine kinase activity"/>
    <property type="evidence" value="ECO:0007669"/>
    <property type="project" value="UniProtKB-KW"/>
</dbReference>
<evidence type="ECO:0000256" key="2">
    <source>
        <dbReference type="ARBA" id="ARBA00022527"/>
    </source>
</evidence>
<feature type="compositionally biased region" description="Polar residues" evidence="13">
    <location>
        <begin position="971"/>
        <end position="996"/>
    </location>
</feature>
<feature type="region of interest" description="Disordered" evidence="13">
    <location>
        <begin position="949"/>
        <end position="996"/>
    </location>
</feature>
<dbReference type="GO" id="GO:0005524">
    <property type="term" value="F:ATP binding"/>
    <property type="evidence" value="ECO:0007669"/>
    <property type="project" value="UniProtKB-UniRule"/>
</dbReference>
<evidence type="ECO:0000256" key="5">
    <source>
        <dbReference type="ARBA" id="ARBA00022729"/>
    </source>
</evidence>
<keyword evidence="11" id="KW-0325">Glycoprotein</keyword>
<dbReference type="PANTHER" id="PTHR27009">
    <property type="entry name" value="RUST RESISTANCE KINASE LR10-RELATED"/>
    <property type="match status" value="1"/>
</dbReference>
<evidence type="ECO:0000256" key="12">
    <source>
        <dbReference type="PROSITE-ProRule" id="PRU10141"/>
    </source>
</evidence>
<dbReference type="InterPro" id="IPR045874">
    <property type="entry name" value="LRK10/LRL21-25-like"/>
</dbReference>
<keyword evidence="5" id="KW-0732">Signal</keyword>
<evidence type="ECO:0000256" key="9">
    <source>
        <dbReference type="ARBA" id="ARBA00022989"/>
    </source>
</evidence>
<keyword evidence="6 12" id="KW-0547">Nucleotide-binding</keyword>
<keyword evidence="2" id="KW-0723">Serine/threonine-protein kinase</keyword>
<evidence type="ECO:0000256" key="1">
    <source>
        <dbReference type="ARBA" id="ARBA00004479"/>
    </source>
</evidence>
<comment type="subcellular location">
    <subcellularLocation>
        <location evidence="1">Membrane</location>
        <topology evidence="1">Single-pass type I membrane protein</topology>
    </subcellularLocation>
</comment>
<dbReference type="PROSITE" id="PS00107">
    <property type="entry name" value="PROTEIN_KINASE_ATP"/>
    <property type="match status" value="1"/>
</dbReference>
<keyword evidence="3" id="KW-0808">Transferase</keyword>
<accession>A0A5H2XQY7</accession>
<gene>
    <name evidence="15" type="ORF">Prudu_1452S000300</name>
</gene>
<evidence type="ECO:0000256" key="7">
    <source>
        <dbReference type="ARBA" id="ARBA00022777"/>
    </source>
</evidence>
<evidence type="ECO:0000259" key="14">
    <source>
        <dbReference type="PROSITE" id="PS50011"/>
    </source>
</evidence>
<dbReference type="Gene3D" id="1.10.510.10">
    <property type="entry name" value="Transferase(Phosphotransferase) domain 1"/>
    <property type="match status" value="2"/>
</dbReference>
<organism evidence="15">
    <name type="scientific">Prunus dulcis</name>
    <name type="common">Almond</name>
    <name type="synonym">Amygdalus dulcis</name>
    <dbReference type="NCBI Taxonomy" id="3755"/>
    <lineage>
        <taxon>Eukaryota</taxon>
        <taxon>Viridiplantae</taxon>
        <taxon>Streptophyta</taxon>
        <taxon>Embryophyta</taxon>
        <taxon>Tracheophyta</taxon>
        <taxon>Spermatophyta</taxon>
        <taxon>Magnoliopsida</taxon>
        <taxon>eudicotyledons</taxon>
        <taxon>Gunneridae</taxon>
        <taxon>Pentapetalae</taxon>
        <taxon>rosids</taxon>
        <taxon>fabids</taxon>
        <taxon>Rosales</taxon>
        <taxon>Rosaceae</taxon>
        <taxon>Amygdaloideae</taxon>
        <taxon>Amygdaleae</taxon>
        <taxon>Prunus</taxon>
    </lineage>
</organism>
<dbReference type="FunFam" id="3.30.200.20:FF:000178">
    <property type="entry name" value="serine/threonine-protein kinase PBS1-like"/>
    <property type="match status" value="1"/>
</dbReference>
<dbReference type="InterPro" id="IPR011009">
    <property type="entry name" value="Kinase-like_dom_sf"/>
</dbReference>
<dbReference type="Pfam" id="PF13947">
    <property type="entry name" value="GUB_WAK_bind"/>
    <property type="match status" value="1"/>
</dbReference>
<dbReference type="SUPFAM" id="SSF56112">
    <property type="entry name" value="Protein kinase-like (PK-like)"/>
    <property type="match status" value="2"/>
</dbReference>
<dbReference type="SMART" id="SM00220">
    <property type="entry name" value="S_TKc"/>
    <property type="match status" value="2"/>
</dbReference>
<dbReference type="PROSITE" id="PS50011">
    <property type="entry name" value="PROTEIN_KINASE_DOM"/>
    <property type="match status" value="2"/>
</dbReference>
<dbReference type="GO" id="GO:0016020">
    <property type="term" value="C:membrane"/>
    <property type="evidence" value="ECO:0007669"/>
    <property type="project" value="UniProtKB-SubCell"/>
</dbReference>
<feature type="compositionally biased region" description="Polar residues" evidence="13">
    <location>
        <begin position="633"/>
        <end position="642"/>
    </location>
</feature>
<evidence type="ECO:0000256" key="3">
    <source>
        <dbReference type="ARBA" id="ARBA00022679"/>
    </source>
</evidence>
<dbReference type="InterPro" id="IPR025287">
    <property type="entry name" value="WAK_GUB"/>
</dbReference>
<evidence type="ECO:0000256" key="11">
    <source>
        <dbReference type="ARBA" id="ARBA00023180"/>
    </source>
</evidence>
<dbReference type="InterPro" id="IPR000719">
    <property type="entry name" value="Prot_kinase_dom"/>
</dbReference>
<dbReference type="EMBL" id="AP021789">
    <property type="protein sequence ID" value="BBN70258.1"/>
    <property type="molecule type" value="Genomic_DNA"/>
</dbReference>
<evidence type="ECO:0000256" key="10">
    <source>
        <dbReference type="ARBA" id="ARBA00023136"/>
    </source>
</evidence>
<dbReference type="Gene3D" id="3.30.200.20">
    <property type="entry name" value="Phosphorylase Kinase, domain 1"/>
    <property type="match status" value="2"/>
</dbReference>
<protein>
    <submittedName>
        <fullName evidence="15">Protein kinase superfamily protein</fullName>
    </submittedName>
</protein>
<evidence type="ECO:0000256" key="6">
    <source>
        <dbReference type="ARBA" id="ARBA00022741"/>
    </source>
</evidence>
<evidence type="ECO:0000256" key="13">
    <source>
        <dbReference type="SAM" id="MobiDB-lite"/>
    </source>
</evidence>
<feature type="binding site" evidence="12">
    <location>
        <position position="377"/>
    </location>
    <ligand>
        <name>ATP</name>
        <dbReference type="ChEBI" id="CHEBI:30616"/>
    </ligand>
</feature>
<reference evidence="15" key="1">
    <citation type="journal article" date="2019" name="Science">
        <title>Mutation of a bHLH transcription factor allowed almond domestication.</title>
        <authorList>
            <person name="Sanchez-Perez R."/>
            <person name="Pavan S."/>
            <person name="Mazzeo R."/>
            <person name="Moldovan C."/>
            <person name="Aiese Cigliano R."/>
            <person name="Del Cueto J."/>
            <person name="Ricciardi F."/>
            <person name="Lotti C."/>
            <person name="Ricciardi L."/>
            <person name="Dicenta F."/>
            <person name="Lopez-Marques R.L."/>
            <person name="Lindberg Moller B."/>
        </authorList>
    </citation>
    <scope>NUCLEOTIDE SEQUENCE</scope>
</reference>
<keyword evidence="10" id="KW-0472">Membrane</keyword>
<keyword evidence="8 12" id="KW-0067">ATP-binding</keyword>
<dbReference type="PROSITE" id="PS00108">
    <property type="entry name" value="PROTEIN_KINASE_ST"/>
    <property type="match status" value="2"/>
</dbReference>
<evidence type="ECO:0000256" key="8">
    <source>
        <dbReference type="ARBA" id="ARBA00022840"/>
    </source>
</evidence>
<dbReference type="FunFam" id="1.10.510.10:FF:000590">
    <property type="entry name" value="PR5-like receptor kinase"/>
    <property type="match status" value="2"/>
</dbReference>
<sequence length="996" mass="112925">MDEVVFQQNIMRFDMKNEGFVGHIRASIPLAMMRVICCSFSQPRRLFLVSANDHLQKPTSSFAIVEDLCCNKDRIGKLPAKDLNTSSFKVNIGACQNECSELRCGDIPIKFPFRLKDKQPDHCSYPGFDLSCNGSNNTVLELPISVKFTVTDINYRSQVIQVVDPDGCVPRQLHKLNPSASAFQFKGDYQSDYTLFNCSPADRNLYHQIPCLSETSHQMLAIDSDSSIDAFPISSCTKLYNLPRVPYGILFKSEHVRLEWFKPACKHCERKGRKCRLKNNNHTESETECFKVGKQGVILGSFSFVVALVSLHRLYTSDRKQTMIEEFLENYRALKPTRYSYADIKRITNTFRDKLGQGTFGTVYKGKLSNEIFVAVKILNNSKGNGEEFINEVGTLGRIHYVNVVRLVGYCADGFRRALVYEFAPNGSLQNFITSADSNNHFLGWEKLQYIALSVAKGIEYLHNGCDQRILHFDIKPHNVLLDENFNPKISDFGLSKLCANDQSAVSLTTARGTMGYIAPEVFSRNFGNVSYKSDVYSFGMLLLEMVGSRKNVQVTEANSSQVYFPEWIYNLLDQGEDIRIHVEQEIDAKIAKKLAIVGLWCIQWYPVDRPSMKAVVQMLEGEDNVKMPPNPFSSTASTRDNVTMPAKRPRQELPRRHLSMYGNIEEFLQSHNNLMPIRYSYSNIRKMTKGFKTNWVKEVMVLYTKGSSEVAAFCYIGRIHHVNVVQLIGYCVEGSKRALVYEFMSNGSLDKHIFLKEGPSSLNYKKSFEISLGVARGIDYLHRGCEMQIFHFDIKPHNILLNETFVPKVSDFGLARLCPLDESSLTLTAARGTIGYIAPELFYKNIGGVSNKADIYSFGMLLMEIAGKRKNLNAVAAHSSQIYFPSWVYDQFSEGKDIEIEDSTEEEMKITKKMLIVALWCIQMKPSERPTSMSKVVQMLEGETEALQMPPKPFLYPQDKPVVDDEDNPETTWPSSTQSNDDSKDSISLIQNADN</sequence>
<name>A0A5H2XQY7_PRUDU</name>
<dbReference type="Pfam" id="PF00069">
    <property type="entry name" value="Pkinase"/>
    <property type="match status" value="2"/>
</dbReference>
<dbReference type="InterPro" id="IPR008271">
    <property type="entry name" value="Ser/Thr_kinase_AS"/>
</dbReference>
<proteinExistence type="predicted"/>
<keyword evidence="9" id="KW-1133">Transmembrane helix</keyword>
<evidence type="ECO:0000313" key="15">
    <source>
        <dbReference type="EMBL" id="BBN70258.1"/>
    </source>
</evidence>
<keyword evidence="7 15" id="KW-0418">Kinase</keyword>
<dbReference type="InterPro" id="IPR017441">
    <property type="entry name" value="Protein_kinase_ATP_BS"/>
</dbReference>
<feature type="region of interest" description="Disordered" evidence="13">
    <location>
        <begin position="628"/>
        <end position="650"/>
    </location>
</feature>
<dbReference type="AlphaFoldDB" id="A0A5H2XQY7"/>
<feature type="domain" description="Protein kinase" evidence="14">
    <location>
        <begin position="349"/>
        <end position="634"/>
    </location>
</feature>
<feature type="domain" description="Protein kinase" evidence="14">
    <location>
        <begin position="651"/>
        <end position="956"/>
    </location>
</feature>
<dbReference type="GO" id="GO:0030247">
    <property type="term" value="F:polysaccharide binding"/>
    <property type="evidence" value="ECO:0007669"/>
    <property type="project" value="InterPro"/>
</dbReference>
<keyword evidence="4" id="KW-0812">Transmembrane</keyword>
<evidence type="ECO:0000256" key="4">
    <source>
        <dbReference type="ARBA" id="ARBA00022692"/>
    </source>
</evidence>